<dbReference type="RefSeq" id="WP_110461312.1">
    <property type="nucleotide sequence ID" value="NZ_QKMR01000006.1"/>
</dbReference>
<reference evidence="1 2" key="1">
    <citation type="submission" date="2018-06" db="EMBL/GenBank/DDBJ databases">
        <title>Genomic Encyclopedia of Type Strains, Phase I: the one thousand microbial genomes (KMG-I) project.</title>
        <authorList>
            <person name="Kyrpides N."/>
        </authorList>
    </citation>
    <scope>NUCLEOTIDE SEQUENCE [LARGE SCALE GENOMIC DNA]</scope>
    <source>
        <strain evidence="1 2">DSM 19573</strain>
    </source>
</reference>
<evidence type="ECO:0000313" key="1">
    <source>
        <dbReference type="EMBL" id="PYG88403.1"/>
    </source>
</evidence>
<evidence type="ECO:0000313" key="2">
    <source>
        <dbReference type="Proteomes" id="UP000248132"/>
    </source>
</evidence>
<proteinExistence type="predicted"/>
<dbReference type="OrthoDB" id="1739697at2"/>
<keyword evidence="2" id="KW-1185">Reference proteome</keyword>
<comment type="caution">
    <text evidence="1">The sequence shown here is derived from an EMBL/GenBank/DDBJ whole genome shotgun (WGS) entry which is preliminary data.</text>
</comment>
<accession>A0A318XL93</accession>
<dbReference type="AlphaFoldDB" id="A0A318XL93"/>
<organism evidence="1 2">
    <name type="scientific">Ruminiclostridium sufflavum DSM 19573</name>
    <dbReference type="NCBI Taxonomy" id="1121337"/>
    <lineage>
        <taxon>Bacteria</taxon>
        <taxon>Bacillati</taxon>
        <taxon>Bacillota</taxon>
        <taxon>Clostridia</taxon>
        <taxon>Eubacteriales</taxon>
        <taxon>Oscillospiraceae</taxon>
        <taxon>Ruminiclostridium</taxon>
    </lineage>
</organism>
<protein>
    <submittedName>
        <fullName evidence="1">Uncharacterized protein</fullName>
    </submittedName>
</protein>
<dbReference type="Proteomes" id="UP000248132">
    <property type="component" value="Unassembled WGS sequence"/>
</dbReference>
<dbReference type="EMBL" id="QKMR01000006">
    <property type="protein sequence ID" value="PYG88403.1"/>
    <property type="molecule type" value="Genomic_DNA"/>
</dbReference>
<gene>
    <name evidence="1" type="ORF">LY28_01251</name>
</gene>
<name>A0A318XL93_9FIRM</name>
<sequence>MQKTVEYTGDAASESIGLLSDVSELVGLTLGDALKIANKEGYCIDSVTITAPPKLKIFEYDQSFRVLRVQILEDKRLTILVCKPL</sequence>